<dbReference type="PROSITE" id="PS51186">
    <property type="entry name" value="GNAT"/>
    <property type="match status" value="1"/>
</dbReference>
<evidence type="ECO:0000313" key="3">
    <source>
        <dbReference type="Proteomes" id="UP000569914"/>
    </source>
</evidence>
<sequence length="171" mass="19274">MAEPAAAEAPQFLPIGPGLRLRRFDPDRAAPDLLAELLTWYQDLETVRLVDGPVAEPYDEERLLRMFRHLRDHGELYLVELRDGMEWRPVGDVTLQTWAVPIVLAPAVRGQGIGRTVIAAMIERARVLGQHAVDVSDIYDTNVASRRLFESLGFVAGERTELGRRYTLLIT</sequence>
<keyword evidence="3" id="KW-1185">Reference proteome</keyword>
<reference evidence="2 3" key="1">
    <citation type="submission" date="2020-07" db="EMBL/GenBank/DDBJ databases">
        <title>Sequencing the genomes of 1000 actinobacteria strains.</title>
        <authorList>
            <person name="Klenk H.-P."/>
        </authorList>
    </citation>
    <scope>NUCLEOTIDE SEQUENCE [LARGE SCALE GENOMIC DNA]</scope>
    <source>
        <strain evidence="2 3">DSM 22083</strain>
    </source>
</reference>
<accession>A0A7Y9LBY6</accession>
<name>A0A7Y9LBY6_9ACTN</name>
<dbReference type="InterPro" id="IPR016181">
    <property type="entry name" value="Acyl_CoA_acyltransferase"/>
</dbReference>
<dbReference type="InterPro" id="IPR000182">
    <property type="entry name" value="GNAT_dom"/>
</dbReference>
<evidence type="ECO:0000259" key="1">
    <source>
        <dbReference type="PROSITE" id="PS51186"/>
    </source>
</evidence>
<keyword evidence="2" id="KW-0808">Transferase</keyword>
<proteinExistence type="predicted"/>
<dbReference type="SUPFAM" id="SSF55729">
    <property type="entry name" value="Acyl-CoA N-acyltransferases (Nat)"/>
    <property type="match status" value="1"/>
</dbReference>
<comment type="caution">
    <text evidence="2">The sequence shown here is derived from an EMBL/GenBank/DDBJ whole genome shotgun (WGS) entry which is preliminary data.</text>
</comment>
<dbReference type="Proteomes" id="UP000569914">
    <property type="component" value="Unassembled WGS sequence"/>
</dbReference>
<dbReference type="Gene3D" id="3.40.630.30">
    <property type="match status" value="1"/>
</dbReference>
<dbReference type="CDD" id="cd04301">
    <property type="entry name" value="NAT_SF"/>
    <property type="match status" value="1"/>
</dbReference>
<dbReference type="RefSeq" id="WP_179751108.1">
    <property type="nucleotide sequence ID" value="NZ_JACCBU010000001.1"/>
</dbReference>
<evidence type="ECO:0000313" key="2">
    <source>
        <dbReference type="EMBL" id="NYE71145.1"/>
    </source>
</evidence>
<gene>
    <name evidence="2" type="ORF">BKA15_002474</name>
</gene>
<dbReference type="Pfam" id="PF13302">
    <property type="entry name" value="Acetyltransf_3"/>
    <property type="match status" value="1"/>
</dbReference>
<dbReference type="AlphaFoldDB" id="A0A7Y9LBY6"/>
<organism evidence="2 3">
    <name type="scientific">Microlunatus parietis</name>
    <dbReference type="NCBI Taxonomy" id="682979"/>
    <lineage>
        <taxon>Bacteria</taxon>
        <taxon>Bacillati</taxon>
        <taxon>Actinomycetota</taxon>
        <taxon>Actinomycetes</taxon>
        <taxon>Propionibacteriales</taxon>
        <taxon>Propionibacteriaceae</taxon>
        <taxon>Microlunatus</taxon>
    </lineage>
</organism>
<protein>
    <submittedName>
        <fullName evidence="2">RimJ/RimL family protein N-acetyltransferase</fullName>
    </submittedName>
</protein>
<dbReference type="EMBL" id="JACCBU010000001">
    <property type="protein sequence ID" value="NYE71145.1"/>
    <property type="molecule type" value="Genomic_DNA"/>
</dbReference>
<feature type="domain" description="N-acetyltransferase" evidence="1">
    <location>
        <begin position="33"/>
        <end position="171"/>
    </location>
</feature>
<dbReference type="GO" id="GO:0016747">
    <property type="term" value="F:acyltransferase activity, transferring groups other than amino-acyl groups"/>
    <property type="evidence" value="ECO:0007669"/>
    <property type="project" value="InterPro"/>
</dbReference>